<proteinExistence type="predicted"/>
<dbReference type="EMBL" id="CP016616">
    <property type="protein sequence ID" value="ANY81699.1"/>
    <property type="molecule type" value="Genomic_DNA"/>
</dbReference>
<dbReference type="InterPro" id="IPR001375">
    <property type="entry name" value="Peptidase_S9_cat"/>
</dbReference>
<evidence type="ECO:0000256" key="1">
    <source>
        <dbReference type="ARBA" id="ARBA00022801"/>
    </source>
</evidence>
<dbReference type="Pfam" id="PF00326">
    <property type="entry name" value="Peptidase_S9"/>
    <property type="match status" value="1"/>
</dbReference>
<dbReference type="InterPro" id="IPR049492">
    <property type="entry name" value="BD-FAE-like_dom"/>
</dbReference>
<evidence type="ECO:0000259" key="2">
    <source>
        <dbReference type="Pfam" id="PF00326"/>
    </source>
</evidence>
<dbReference type="InterPro" id="IPR029058">
    <property type="entry name" value="AB_hydrolase_fold"/>
</dbReference>
<dbReference type="AlphaFoldDB" id="A0A1B2EP23"/>
<dbReference type="PANTHER" id="PTHR48081:SF6">
    <property type="entry name" value="PEPTIDASE S9 PROLYL OLIGOPEPTIDASE CATALYTIC DOMAIN-CONTAINING PROTEIN"/>
    <property type="match status" value="1"/>
</dbReference>
<protein>
    <submittedName>
        <fullName evidence="4">Esterase</fullName>
    </submittedName>
</protein>
<keyword evidence="1" id="KW-0378">Hydrolase</keyword>
<dbReference type="PANTHER" id="PTHR48081">
    <property type="entry name" value="AB HYDROLASE SUPERFAMILY PROTEIN C4A8.06C"/>
    <property type="match status" value="1"/>
</dbReference>
<dbReference type="InterPro" id="IPR050300">
    <property type="entry name" value="GDXG_lipolytic_enzyme"/>
</dbReference>
<feature type="domain" description="BD-FAE-like" evidence="3">
    <location>
        <begin position="70"/>
        <end position="159"/>
    </location>
</feature>
<gene>
    <name evidence="4" type="ORF">BB934_09845</name>
</gene>
<organism evidence="4">
    <name type="scientific">Microvirga ossetica</name>
    <dbReference type="NCBI Taxonomy" id="1882682"/>
    <lineage>
        <taxon>Bacteria</taxon>
        <taxon>Pseudomonadati</taxon>
        <taxon>Pseudomonadota</taxon>
        <taxon>Alphaproteobacteria</taxon>
        <taxon>Hyphomicrobiales</taxon>
        <taxon>Methylobacteriaceae</taxon>
        <taxon>Microvirga</taxon>
    </lineage>
</organism>
<dbReference type="KEGG" id="moc:BB934_09845"/>
<dbReference type="Pfam" id="PF20434">
    <property type="entry name" value="BD-FAE"/>
    <property type="match status" value="1"/>
</dbReference>
<feature type="domain" description="Peptidase S9 prolyl oligopeptidase catalytic" evidence="2">
    <location>
        <begin position="182"/>
        <end position="255"/>
    </location>
</feature>
<evidence type="ECO:0000259" key="3">
    <source>
        <dbReference type="Pfam" id="PF20434"/>
    </source>
</evidence>
<dbReference type="Gene3D" id="3.40.50.1820">
    <property type="entry name" value="alpha/beta hydrolase"/>
    <property type="match status" value="1"/>
</dbReference>
<dbReference type="SUPFAM" id="SSF53474">
    <property type="entry name" value="alpha/beta-Hydrolases"/>
    <property type="match status" value="1"/>
</dbReference>
<name>A0A1B2EP23_9HYPH</name>
<dbReference type="GO" id="GO:0006508">
    <property type="term" value="P:proteolysis"/>
    <property type="evidence" value="ECO:0007669"/>
    <property type="project" value="InterPro"/>
</dbReference>
<dbReference type="GO" id="GO:0008236">
    <property type="term" value="F:serine-type peptidase activity"/>
    <property type="evidence" value="ECO:0007669"/>
    <property type="project" value="InterPro"/>
</dbReference>
<evidence type="ECO:0000313" key="4">
    <source>
        <dbReference type="EMBL" id="ANY81699.1"/>
    </source>
</evidence>
<sequence length="259" mass="27951">MRLADIGSLLPYHTQVRPETVVGSLNRMIDDVGKGRTIFYDFYTEAQKREDPTKKQTGLFFFRGKLGAPFAVIAPGGGFSYVGSVHEGFPYAVEISKKGYNAFVLKYRVGQGGTVATQDLAAAISYIFENADTLRVGTQGYSLWGSSAGARIAASIGSHGVARFGGKDLPKPVVVVMAYTAHSDHSSDDPPTFVVVGEHDGIAPPSAMERRIAALRQAGTEVDYRKYKNLGHGFGLGTGTSAEGWIADAIQFWTKFTRN</sequence>
<accession>A0A1B2EP23</accession>
<reference evidence="4" key="1">
    <citation type="submission" date="2016-07" db="EMBL/GenBank/DDBJ databases">
        <title>Microvirga ossetica sp. nov. a new species of rhizobia isolated from root nodules of the legume species Vicia alpestris Steven originated from North Ossetia region in the Caucasus.</title>
        <authorList>
            <person name="Safronova V.I."/>
            <person name="Kuznetsova I.G."/>
            <person name="Sazanova A.L."/>
            <person name="Belimov A."/>
            <person name="Andronov E."/>
            <person name="Osledkin Y.S."/>
            <person name="Onishchuk O.P."/>
            <person name="Kurchak O.N."/>
            <person name="Shaposhnikov A.I."/>
            <person name="Willems A."/>
            <person name="Tikhonovich I.A."/>
        </authorList>
    </citation>
    <scope>NUCLEOTIDE SEQUENCE [LARGE SCALE GENOMIC DNA]</scope>
    <source>
        <strain evidence="4">V5/3M</strain>
    </source>
</reference>